<accession>A0A4Z1CG74</accession>
<comment type="caution">
    <text evidence="1">The sequence shown here is derived from an EMBL/GenBank/DDBJ whole genome shotgun (WGS) entry which is preliminary data.</text>
</comment>
<reference evidence="1 2" key="1">
    <citation type="submission" date="2019-04" db="EMBL/GenBank/DDBJ databases">
        <title>Three New Species of Nocardioides, Nocardioides euryhalodurans sp. nov., Nocardioides seonyuensis sp. nov. and Nocardioides eburneoflavus sp. nov. Isolated from Soil.</title>
        <authorList>
            <person name="Roh S.G."/>
            <person name="Lee C."/>
            <person name="Kim M.-K."/>
            <person name="Kim S.B."/>
        </authorList>
    </citation>
    <scope>NUCLEOTIDE SEQUENCE [LARGE SCALE GENOMIC DNA]</scope>
    <source>
        <strain evidence="1 2">MMS17-SY213</strain>
    </source>
</reference>
<evidence type="ECO:0000313" key="2">
    <source>
        <dbReference type="Proteomes" id="UP000297496"/>
    </source>
</evidence>
<organism evidence="1 2">
    <name type="scientific">Nocardioides eburneiflavus</name>
    <dbReference type="NCBI Taxonomy" id="2518372"/>
    <lineage>
        <taxon>Bacteria</taxon>
        <taxon>Bacillati</taxon>
        <taxon>Actinomycetota</taxon>
        <taxon>Actinomycetes</taxon>
        <taxon>Propionibacteriales</taxon>
        <taxon>Nocardioidaceae</taxon>
        <taxon>Nocardioides</taxon>
    </lineage>
</organism>
<gene>
    <name evidence="1" type="ORF">EXE59_09775</name>
</gene>
<dbReference type="EMBL" id="SRRO01000001">
    <property type="protein sequence ID" value="TGN64207.1"/>
    <property type="molecule type" value="Genomic_DNA"/>
</dbReference>
<evidence type="ECO:0000313" key="1">
    <source>
        <dbReference type="EMBL" id="TGN64207.1"/>
    </source>
</evidence>
<dbReference type="AlphaFoldDB" id="A0A4Z1CG74"/>
<name>A0A4Z1CG74_9ACTN</name>
<sequence length="76" mass="8180">MTLTAGEMLCWPLAEDAARLVAECDSATDALARRGTVLDSMAMQWVDDHGCDLSVTDAAHALAHALFNTDYQRGVL</sequence>
<protein>
    <submittedName>
        <fullName evidence="1">Uncharacterized protein</fullName>
    </submittedName>
</protein>
<proteinExistence type="predicted"/>
<dbReference type="Proteomes" id="UP000297496">
    <property type="component" value="Unassembled WGS sequence"/>
</dbReference>
<keyword evidence="2" id="KW-1185">Reference proteome</keyword>
<dbReference type="RefSeq" id="WP_135838734.1">
    <property type="nucleotide sequence ID" value="NZ_SRRO01000001.1"/>
</dbReference>